<accession>A0A653A3J6</accession>
<reference evidence="1" key="1">
    <citation type="submission" date="2018-07" db="EMBL/GenBank/DDBJ databases">
        <authorList>
            <consortium name="Genoscope - CEA"/>
            <person name="William W."/>
        </authorList>
    </citation>
    <scope>NUCLEOTIDE SEQUENCE</scope>
    <source>
        <strain evidence="1">IK1</strain>
    </source>
</reference>
<protein>
    <submittedName>
        <fullName evidence="1">Uncharacterized protein</fullName>
    </submittedName>
</protein>
<gene>
    <name evidence="1" type="ORF">TRIP_B200658</name>
</gene>
<evidence type="ECO:0000313" key="1">
    <source>
        <dbReference type="EMBL" id="VBB42518.1"/>
    </source>
</evidence>
<organism evidence="1">
    <name type="scientific">Uncultured Desulfatiglans sp</name>
    <dbReference type="NCBI Taxonomy" id="1748965"/>
    <lineage>
        <taxon>Bacteria</taxon>
        <taxon>Pseudomonadati</taxon>
        <taxon>Thermodesulfobacteriota</taxon>
        <taxon>Desulfobacteria</taxon>
        <taxon>Desulfatiglandales</taxon>
        <taxon>Desulfatiglandaceae</taxon>
        <taxon>Desulfatiglans</taxon>
        <taxon>environmental samples</taxon>
    </lineage>
</organism>
<dbReference type="EMBL" id="UPXX01000013">
    <property type="protein sequence ID" value="VBB42518.1"/>
    <property type="molecule type" value="Genomic_DNA"/>
</dbReference>
<sequence>MELNYLYETKATAGMAKYSVGLCSAAFSRERSQRISLGPRLPTEEGKLRLYEGPDAANRSPL</sequence>
<proteinExistence type="predicted"/>
<name>A0A653A3J6_UNCDX</name>
<dbReference type="AlphaFoldDB" id="A0A653A3J6"/>